<dbReference type="SUPFAM" id="SSF53474">
    <property type="entry name" value="alpha/beta-Hydrolases"/>
    <property type="match status" value="1"/>
</dbReference>
<dbReference type="SMART" id="SM00939">
    <property type="entry name" value="PepX_C"/>
    <property type="match status" value="1"/>
</dbReference>
<dbReference type="Gene3D" id="3.40.50.1820">
    <property type="entry name" value="alpha/beta hydrolase"/>
    <property type="match status" value="1"/>
</dbReference>
<evidence type="ECO:0000256" key="1">
    <source>
        <dbReference type="ARBA" id="ARBA00022801"/>
    </source>
</evidence>
<accession>A0A1C4GU81</accession>
<evidence type="ECO:0000313" key="4">
    <source>
        <dbReference type="Proteomes" id="UP000243661"/>
    </source>
</evidence>
<dbReference type="Gene3D" id="1.10.3020.10">
    <property type="entry name" value="alpha-amino acid ester hydrolase ( Helical cap domain)"/>
    <property type="match status" value="1"/>
</dbReference>
<name>A0A1C4GU81_9GAMM</name>
<dbReference type="AlphaFoldDB" id="A0A1C4GU81"/>
<dbReference type="Pfam" id="PF08530">
    <property type="entry name" value="PepX_C"/>
    <property type="match status" value="1"/>
</dbReference>
<dbReference type="Proteomes" id="UP000243661">
    <property type="component" value="Unassembled WGS sequence"/>
</dbReference>
<dbReference type="Gene3D" id="2.60.120.260">
    <property type="entry name" value="Galactose-binding domain-like"/>
    <property type="match status" value="1"/>
</dbReference>
<dbReference type="InterPro" id="IPR050585">
    <property type="entry name" value="Xaa-Pro_dipeptidyl-ppase/CocE"/>
</dbReference>
<feature type="domain" description="Xaa-Pro dipeptidyl-peptidase C-terminal" evidence="2">
    <location>
        <begin position="326"/>
        <end position="602"/>
    </location>
</feature>
<dbReference type="InterPro" id="IPR005674">
    <property type="entry name" value="CocE/Ser_esterase"/>
</dbReference>
<dbReference type="PANTHER" id="PTHR43056">
    <property type="entry name" value="PEPTIDASE S9 PROLYL OLIGOPEPTIDASE"/>
    <property type="match status" value="1"/>
</dbReference>
<dbReference type="InterPro" id="IPR013736">
    <property type="entry name" value="Xaa-Pro_dipept_C"/>
</dbReference>
<proteinExistence type="predicted"/>
<dbReference type="OrthoDB" id="9806163at2"/>
<dbReference type="Pfam" id="PF02129">
    <property type="entry name" value="Peptidase_S15"/>
    <property type="match status" value="1"/>
</dbReference>
<reference evidence="3 4" key="1">
    <citation type="submission" date="2016-08" db="EMBL/GenBank/DDBJ databases">
        <authorList>
            <person name="Seilhamer J.J."/>
        </authorList>
    </citation>
    <scope>NUCLEOTIDE SEQUENCE [LARGE SCALE GENOMIC DNA]</scope>
    <source>
        <strain evidence="3 4">ANC 4874</strain>
    </source>
</reference>
<dbReference type="GO" id="GO:0008239">
    <property type="term" value="F:dipeptidyl-peptidase activity"/>
    <property type="evidence" value="ECO:0007669"/>
    <property type="project" value="InterPro"/>
</dbReference>
<protein>
    <recommendedName>
        <fullName evidence="2">Xaa-Pro dipeptidyl-peptidase C-terminal domain-containing protein</fullName>
    </recommendedName>
</protein>
<dbReference type="NCBIfam" id="TIGR00976">
    <property type="entry name" value="CocE_NonD"/>
    <property type="match status" value="1"/>
</dbReference>
<keyword evidence="1" id="KW-0378">Hydrolase</keyword>
<dbReference type="InterPro" id="IPR008979">
    <property type="entry name" value="Galactose-bd-like_sf"/>
</dbReference>
<dbReference type="EMBL" id="FMBK01000005">
    <property type="protein sequence ID" value="SCC71759.1"/>
    <property type="molecule type" value="Genomic_DNA"/>
</dbReference>
<dbReference type="RefSeq" id="WP_092719227.1">
    <property type="nucleotide sequence ID" value="NZ_FMBK01000005.1"/>
</dbReference>
<evidence type="ECO:0000259" key="2">
    <source>
        <dbReference type="SMART" id="SM00939"/>
    </source>
</evidence>
<dbReference type="InterPro" id="IPR000383">
    <property type="entry name" value="Xaa-Pro-like_dom"/>
</dbReference>
<sequence length="609" mass="69408">MKAIKNQMIRMRDGIHLATDIYLPEYTETTQQWPVVIERTPYDKEAQSRSEIQLDGTLINRLDMAKRFTDQGFAIIFQDCRGRYHSEGEFVKYINEAEDGLDSLEWIQQQSWCNGDIGSMGLSYAAHTQLALACLNPKALKTMILDSGGFYEAFQCGIRQGGAFELKQATWAYRQAINKVKSTGDNDLLALLEAEDLDQWFKQMPWKKGHSPLRHMPEYEDYLFEQWSQDCFSEYWEKIGIHAKGYFDDIPDIPVLFMSSWYDAYVTSTLNNFLAFSTLDRVAKHKVIMGPWLHGDRNNTQSGEVEFGVQAAFEQHFQRDWVDYRIDWFKKHLQDKKQSDAHDVNVFVMGGGSGEKLADNTLNHGGHWIKAQSWPIAATTPKALYLSAEEKLSTQPEALQAHYDYCYDPAYPVPTIGGAITSGKPIFWGGAFDQREKVGFFGSAENNQPLSNRPDILVFETEILEQDVLVAGPVKVELWVSSDVADTDFTAKLIDVYPSSEDYPDGFAMNVSDGIIRSRFRNSWQHSEPLSVGEVVKVEIQAFDCCNLFKKGHRIRLDISSSNFPHFDLNFNHADFQHQGLEATRKANNTIYAGRDYPSAIHLHIAEVN</sequence>
<gene>
    <name evidence="3" type="ORF">GA0116959_105180</name>
</gene>
<evidence type="ECO:0000313" key="3">
    <source>
        <dbReference type="EMBL" id="SCC71759.1"/>
    </source>
</evidence>
<dbReference type="InterPro" id="IPR029058">
    <property type="entry name" value="AB_hydrolase_fold"/>
</dbReference>
<organism evidence="3 4">
    <name type="scientific">Acinetobacter albensis</name>
    <dbReference type="NCBI Taxonomy" id="1673609"/>
    <lineage>
        <taxon>Bacteria</taxon>
        <taxon>Pseudomonadati</taxon>
        <taxon>Pseudomonadota</taxon>
        <taxon>Gammaproteobacteria</taxon>
        <taxon>Moraxellales</taxon>
        <taxon>Moraxellaceae</taxon>
        <taxon>Acinetobacter</taxon>
    </lineage>
</organism>
<dbReference type="SUPFAM" id="SSF49785">
    <property type="entry name" value="Galactose-binding domain-like"/>
    <property type="match status" value="1"/>
</dbReference>
<dbReference type="PANTHER" id="PTHR43056:SF10">
    <property type="entry name" value="COCE_NOND FAMILY, PUTATIVE (AFU_ORTHOLOGUE AFUA_7G00600)-RELATED"/>
    <property type="match status" value="1"/>
</dbReference>